<dbReference type="SUPFAM" id="SSF53448">
    <property type="entry name" value="Nucleotide-diphospho-sugar transferases"/>
    <property type="match status" value="1"/>
</dbReference>
<dbReference type="InterPro" id="IPR001173">
    <property type="entry name" value="Glyco_trans_2-like"/>
</dbReference>
<evidence type="ECO:0000259" key="1">
    <source>
        <dbReference type="Pfam" id="PF00535"/>
    </source>
</evidence>
<evidence type="ECO:0000313" key="2">
    <source>
        <dbReference type="EMBL" id="SVE07324.1"/>
    </source>
</evidence>
<protein>
    <recommendedName>
        <fullName evidence="1">Glycosyltransferase 2-like domain-containing protein</fullName>
    </recommendedName>
</protein>
<dbReference type="EMBL" id="UINC01192264">
    <property type="protein sequence ID" value="SVE07324.1"/>
    <property type="molecule type" value="Genomic_DNA"/>
</dbReference>
<sequence>MSSKYPSVTCYCPIYKGGQFIEGYMEDVLSQTIFKEVNFFILDCNSPDNEAEVINKYTNHSNISYLRLDEDPGLYGAWNVCIKNTQSDLVTNWNVDDRKSPWSLEVMRDSLVLNQHIDVVYGPTVISHTANENWTNLQSKELYICNETRDWKDLLVNNNPHCMPMWRRALHDRFGYFNEEYETASDADFWLKAAKEGAQMKKIDDTVGVYYQNPKGRS</sequence>
<accession>A0A383AI40</accession>
<dbReference type="Pfam" id="PF00535">
    <property type="entry name" value="Glycos_transf_2"/>
    <property type="match status" value="1"/>
</dbReference>
<organism evidence="2">
    <name type="scientific">marine metagenome</name>
    <dbReference type="NCBI Taxonomy" id="408172"/>
    <lineage>
        <taxon>unclassified sequences</taxon>
        <taxon>metagenomes</taxon>
        <taxon>ecological metagenomes</taxon>
    </lineage>
</organism>
<reference evidence="2" key="1">
    <citation type="submission" date="2018-05" db="EMBL/GenBank/DDBJ databases">
        <authorList>
            <person name="Lanie J.A."/>
            <person name="Ng W.-L."/>
            <person name="Kazmierczak K.M."/>
            <person name="Andrzejewski T.M."/>
            <person name="Davidsen T.M."/>
            <person name="Wayne K.J."/>
            <person name="Tettelin H."/>
            <person name="Glass J.I."/>
            <person name="Rusch D."/>
            <person name="Podicherti R."/>
            <person name="Tsui H.-C.T."/>
            <person name="Winkler M.E."/>
        </authorList>
    </citation>
    <scope>NUCLEOTIDE SEQUENCE</scope>
</reference>
<proteinExistence type="predicted"/>
<dbReference type="InterPro" id="IPR029044">
    <property type="entry name" value="Nucleotide-diphossugar_trans"/>
</dbReference>
<name>A0A383AI40_9ZZZZ</name>
<dbReference type="AlphaFoldDB" id="A0A383AI40"/>
<dbReference type="Gene3D" id="3.90.550.10">
    <property type="entry name" value="Spore Coat Polysaccharide Biosynthesis Protein SpsA, Chain A"/>
    <property type="match status" value="1"/>
</dbReference>
<dbReference type="PANTHER" id="PTHR43685">
    <property type="entry name" value="GLYCOSYLTRANSFERASE"/>
    <property type="match status" value="1"/>
</dbReference>
<dbReference type="PANTHER" id="PTHR43685:SF2">
    <property type="entry name" value="GLYCOSYLTRANSFERASE 2-LIKE DOMAIN-CONTAINING PROTEIN"/>
    <property type="match status" value="1"/>
</dbReference>
<feature type="non-terminal residue" evidence="2">
    <location>
        <position position="218"/>
    </location>
</feature>
<feature type="domain" description="Glycosyltransferase 2-like" evidence="1">
    <location>
        <begin position="13"/>
        <end position="172"/>
    </location>
</feature>
<dbReference type="InterPro" id="IPR050834">
    <property type="entry name" value="Glycosyltransf_2"/>
</dbReference>
<gene>
    <name evidence="2" type="ORF">METZ01_LOCUS460178</name>
</gene>